<dbReference type="SUPFAM" id="SSF56935">
    <property type="entry name" value="Porins"/>
    <property type="match status" value="2"/>
</dbReference>
<evidence type="ECO:0000256" key="1">
    <source>
        <dbReference type="SAM" id="MobiDB-lite"/>
    </source>
</evidence>
<gene>
    <name evidence="3" type="ORF">DFR29_102264</name>
</gene>
<dbReference type="EMBL" id="SNZH01000002">
    <property type="protein sequence ID" value="TDR47604.1"/>
    <property type="molecule type" value="Genomic_DNA"/>
</dbReference>
<evidence type="ECO:0000313" key="4">
    <source>
        <dbReference type="Proteomes" id="UP000295293"/>
    </source>
</evidence>
<organism evidence="3 4">
    <name type="scientific">Tahibacter aquaticus</name>
    <dbReference type="NCBI Taxonomy" id="520092"/>
    <lineage>
        <taxon>Bacteria</taxon>
        <taxon>Pseudomonadati</taxon>
        <taxon>Pseudomonadota</taxon>
        <taxon>Gammaproteobacteria</taxon>
        <taxon>Lysobacterales</taxon>
        <taxon>Rhodanobacteraceae</taxon>
        <taxon>Tahibacter</taxon>
    </lineage>
</organism>
<protein>
    <submittedName>
        <fullName evidence="3">Putative beta-barrel porin MtrB/PioB</fullName>
    </submittedName>
</protein>
<dbReference type="OrthoDB" id="5925787at2"/>
<evidence type="ECO:0000256" key="2">
    <source>
        <dbReference type="SAM" id="SignalP"/>
    </source>
</evidence>
<accession>A0A4R6Z7A6</accession>
<dbReference type="AlphaFoldDB" id="A0A4R6Z7A6"/>
<proteinExistence type="predicted"/>
<keyword evidence="2" id="KW-0732">Signal</keyword>
<sequence>MPTLPLAPLTLALLLALPMAVRADSGVGVDSVRANKLDPSAGVAGAPADARGTSWLRPGQSRSPSGNLYECPLLPPSLQQAGEWEYDGHVQVGYLSAFGDDDNALWNRYVAWDSGLVLGLLEIALRRPADGSYADVRASRISSDDAFFDAAFGRAGSYKVQAFLRELPNVVSSNTRSIWNGVGSNELTLLPGLTPGGSSSADVAAVASGLPNRRLSVVRSKTGLGVDAYLDSRWSVYGHVSEEQRRGARPFGGAFFYNFLFPGNAGALETLKPVNDSTINLDAGLRFAGARWRMDFAYTGSFYRDSDRSFRFESPFALTPTRPGARSAPIYQGQFALEPDNDYHNLRGSLTRRLPWNGELSLTASAGRMSQDDELIAPIDCQGTFGVDTAGTGVSGPNNPFLYNCADWNTPAALSRRSADLRIDTALFDGRFSVQPSSAWLLRGGLKFEREDYRNTYLAYNPLTGDYGYIAENGAMASILPGVVGTWNPLTSPSAITRVRSLPLDEQTATANAGADWRLAARTTLGLTVQREQQEQSNRERRRVDRDSVRLSFVDRSLDWLTVRANYSWIEQGGSRYESNPYEFLYSSSLPGFVPPAGGVPAFTVDALRKYDLSDRREHKFDLKTTLALGAQTSLSAGLRGDWNDYGAEIGRQAYDRNGIDLQWEWQPSAATRGSIYYGFERARLRIANVADVAFGPDGSLGGPDYPTQARWWAYDKQRSRSAGASLDHDFGPLRLDANWNLTDTRGLTSYRFNAPDALAYFADGLDGAREGAFPLMRYRVDSLTVGLSFPLSSRFSLRVFDNFERGRIQDWHYLGLEQARVIDHRVYSDGGPQSYTSNLIGLLLDIRL</sequence>
<dbReference type="InterPro" id="IPR020016">
    <property type="entry name" value="Decahaem-assoc_OM_MtrB/PioB"/>
</dbReference>
<name>A0A4R6Z7A6_9GAMM</name>
<dbReference type="Pfam" id="PF11854">
    <property type="entry name" value="MtrB_PioB"/>
    <property type="match status" value="1"/>
</dbReference>
<dbReference type="Proteomes" id="UP000295293">
    <property type="component" value="Unassembled WGS sequence"/>
</dbReference>
<feature type="signal peptide" evidence="2">
    <location>
        <begin position="1"/>
        <end position="23"/>
    </location>
</feature>
<comment type="caution">
    <text evidence="3">The sequence shown here is derived from an EMBL/GenBank/DDBJ whole genome shotgun (WGS) entry which is preliminary data.</text>
</comment>
<dbReference type="RefSeq" id="WP_133817321.1">
    <property type="nucleotide sequence ID" value="NZ_SNZH01000002.1"/>
</dbReference>
<keyword evidence="4" id="KW-1185">Reference proteome</keyword>
<feature type="chain" id="PRO_5020467424" evidence="2">
    <location>
        <begin position="24"/>
        <end position="849"/>
    </location>
</feature>
<feature type="region of interest" description="Disordered" evidence="1">
    <location>
        <begin position="40"/>
        <end position="63"/>
    </location>
</feature>
<reference evidence="3 4" key="1">
    <citation type="submission" date="2019-03" db="EMBL/GenBank/DDBJ databases">
        <title>Genomic Encyclopedia of Type Strains, Phase IV (KMG-IV): sequencing the most valuable type-strain genomes for metagenomic binning, comparative biology and taxonomic classification.</title>
        <authorList>
            <person name="Goeker M."/>
        </authorList>
    </citation>
    <scope>NUCLEOTIDE SEQUENCE [LARGE SCALE GENOMIC DNA]</scope>
    <source>
        <strain evidence="3 4">DSM 21667</strain>
    </source>
</reference>
<evidence type="ECO:0000313" key="3">
    <source>
        <dbReference type="EMBL" id="TDR47604.1"/>
    </source>
</evidence>